<evidence type="ECO:0000313" key="3">
    <source>
        <dbReference type="EMBL" id="CAG2255995.1"/>
    </source>
</evidence>
<evidence type="ECO:0000313" key="4">
    <source>
        <dbReference type="Proteomes" id="UP000683360"/>
    </source>
</evidence>
<dbReference type="AlphaFoldDB" id="A0A8S3VEH6"/>
<dbReference type="InterPro" id="IPR001660">
    <property type="entry name" value="SAM"/>
</dbReference>
<dbReference type="InterPro" id="IPR013761">
    <property type="entry name" value="SAM/pointed_sf"/>
</dbReference>
<dbReference type="Pfam" id="PF00536">
    <property type="entry name" value="SAM_1"/>
    <property type="match status" value="1"/>
</dbReference>
<dbReference type="SMART" id="SM00454">
    <property type="entry name" value="SAM"/>
    <property type="match status" value="1"/>
</dbReference>
<feature type="region of interest" description="Disordered" evidence="1">
    <location>
        <begin position="61"/>
        <end position="82"/>
    </location>
</feature>
<dbReference type="EMBL" id="CAJPWZ010003290">
    <property type="protein sequence ID" value="CAG2255995.1"/>
    <property type="molecule type" value="Genomic_DNA"/>
</dbReference>
<dbReference type="SUPFAM" id="SSF47769">
    <property type="entry name" value="SAM/Pointed domain"/>
    <property type="match status" value="1"/>
</dbReference>
<feature type="compositionally biased region" description="Low complexity" evidence="1">
    <location>
        <begin position="61"/>
        <end position="72"/>
    </location>
</feature>
<name>A0A8S3VEH6_MYTED</name>
<evidence type="ECO:0000256" key="1">
    <source>
        <dbReference type="SAM" id="MobiDB-lite"/>
    </source>
</evidence>
<dbReference type="Proteomes" id="UP000683360">
    <property type="component" value="Unassembled WGS sequence"/>
</dbReference>
<accession>A0A8S3VEH6</accession>
<dbReference type="PROSITE" id="PS50105">
    <property type="entry name" value="SAM_DOMAIN"/>
    <property type="match status" value="1"/>
</dbReference>
<organism evidence="3 4">
    <name type="scientific">Mytilus edulis</name>
    <name type="common">Blue mussel</name>
    <dbReference type="NCBI Taxonomy" id="6550"/>
    <lineage>
        <taxon>Eukaryota</taxon>
        <taxon>Metazoa</taxon>
        <taxon>Spiralia</taxon>
        <taxon>Lophotrochozoa</taxon>
        <taxon>Mollusca</taxon>
        <taxon>Bivalvia</taxon>
        <taxon>Autobranchia</taxon>
        <taxon>Pteriomorphia</taxon>
        <taxon>Mytilida</taxon>
        <taxon>Mytiloidea</taxon>
        <taxon>Mytilidae</taxon>
        <taxon>Mytilinae</taxon>
        <taxon>Mytilus</taxon>
    </lineage>
</organism>
<evidence type="ECO:0000259" key="2">
    <source>
        <dbReference type="PROSITE" id="PS50105"/>
    </source>
</evidence>
<proteinExistence type="predicted"/>
<protein>
    <submittedName>
        <fullName evidence="3">CASKIN</fullName>
    </submittedName>
</protein>
<comment type="caution">
    <text evidence="3">The sequence shown here is derived from an EMBL/GenBank/DDBJ whole genome shotgun (WGS) entry which is preliminary data.</text>
</comment>
<keyword evidence="4" id="KW-1185">Reference proteome</keyword>
<feature type="domain" description="SAM" evidence="2">
    <location>
        <begin position="7"/>
        <end position="69"/>
    </location>
</feature>
<reference evidence="3" key="1">
    <citation type="submission" date="2021-03" db="EMBL/GenBank/DDBJ databases">
        <authorList>
            <person name="Bekaert M."/>
        </authorList>
    </citation>
    <scope>NUCLEOTIDE SEQUENCE</scope>
</reference>
<sequence length="298" mass="33186">MASGNLNLQEWLRLLDLELYNEKFASLGLTTVEQLKEFGLDDSFLNDLGITKIGHKQRILSSMSKSSTMPSKENGSVRGQEQEDDIYENVGCPSPHTVIKKKEENEDIYVNCAASNSSEDNISLKSVESADGGEVKKKPVPRPRLSKMKKEQKEKFLQQQTLDNLESIPQSPPPVASPRKCNLNIFHLSGATLDESNADDFDPFAVSHSPKERTKSTKKYSDELMNCFTSESNINSSTPERPRGFSDAFVHNNSERLSDTYDAIWASSNPTQNSSGSLMPRRASDMSPFTTIFTSTLC</sequence>
<dbReference type="Gene3D" id="1.10.150.50">
    <property type="entry name" value="Transcription Factor, Ets-1"/>
    <property type="match status" value="1"/>
</dbReference>
<gene>
    <name evidence="3" type="ORF">MEDL_67371</name>
</gene>